<protein>
    <recommendedName>
        <fullName evidence="4">VWFA domain-containing protein</fullName>
    </recommendedName>
</protein>
<dbReference type="Gene3D" id="1.25.40.10">
    <property type="entry name" value="Tetratricopeptide repeat domain"/>
    <property type="match status" value="1"/>
</dbReference>
<dbReference type="SUPFAM" id="SSF53300">
    <property type="entry name" value="vWA-like"/>
    <property type="match status" value="1"/>
</dbReference>
<feature type="compositionally biased region" description="Basic and acidic residues" evidence="2">
    <location>
        <begin position="538"/>
        <end position="558"/>
    </location>
</feature>
<keyword evidence="6" id="KW-1185">Reference proteome</keyword>
<keyword evidence="3" id="KW-1133">Transmembrane helix</keyword>
<comment type="caution">
    <text evidence="5">The sequence shown here is derived from an EMBL/GenBank/DDBJ whole genome shotgun (WGS) entry which is preliminary data.</text>
</comment>
<dbReference type="RefSeq" id="WP_188865247.1">
    <property type="nucleotide sequence ID" value="NZ_BMNW01000002.1"/>
</dbReference>
<keyword evidence="3" id="KW-0472">Membrane</keyword>
<dbReference type="InterPro" id="IPR002035">
    <property type="entry name" value="VWF_A"/>
</dbReference>
<sequence>MISVLPHLSRPFWLLALPLLFWLLWKLWHRPRRVGHWQRLLPTAFHEWLLTTPSAETQRLPLLMFALGATLAILALSGPSWERAEQPAYTRTDPLVIVLNMTPDMQASDVLPSRLVNAQHTILDLLAARRDAETAIVVYAGSSHILVPLTNDLRTAQNLLEAVRPSIMPEAGERGDLAVRQALQLLRQGSGAGGRVLLITSQLTAQEQQGIREALSSYRVPLLILGIGTPEGAPMAREDGTYITDNQGNILLSRLDELTLLRFAQSVGARYQRQRPDERDIQALGLLDTPDNVAEGEEQVRLDAWVDQGYWLLIPLLLLAACAGRKGWLLCVPLLLFVMPPPAHALAFEDLWLRKDQQGARLLEAQHPTEAAQRFENREWRGIAQYEAGQYEAAAKTFAQGNSAADHYNRATSLAKAGQLTGALDAYDQALKLQPHFPEAIHNRALVEALIKQQQDQQAAQNAASSDAESSEQQSQPDSQTQSSAQDSDSHDEPRAAPSHDESGQPTGQISEEAGERSEAAEAGEETDEPLSQPRSDALSEERRQSLEQWLREIPDDPAELLRRKFWYQQQQKQENKTP</sequence>
<keyword evidence="3" id="KW-0812">Transmembrane</keyword>
<accession>A0ABQ2GLU4</accession>
<feature type="compositionally biased region" description="Low complexity" evidence="2">
    <location>
        <begin position="457"/>
        <end position="487"/>
    </location>
</feature>
<dbReference type="InterPro" id="IPR036465">
    <property type="entry name" value="vWFA_dom_sf"/>
</dbReference>
<evidence type="ECO:0000313" key="6">
    <source>
        <dbReference type="Proteomes" id="UP000616499"/>
    </source>
</evidence>
<evidence type="ECO:0000256" key="3">
    <source>
        <dbReference type="SAM" id="Phobius"/>
    </source>
</evidence>
<dbReference type="PANTHER" id="PTHR22550:SF14">
    <property type="entry name" value="VWFA DOMAIN-CONTAINING PROTEIN"/>
    <property type="match status" value="1"/>
</dbReference>
<dbReference type="PANTHER" id="PTHR22550">
    <property type="entry name" value="SPORE GERMINATION PROTEIN"/>
    <property type="match status" value="1"/>
</dbReference>
<feature type="transmembrane region" description="Helical" evidence="3">
    <location>
        <begin position="62"/>
        <end position="81"/>
    </location>
</feature>
<dbReference type="InterPro" id="IPR050768">
    <property type="entry name" value="UPF0353/GerABKA_families"/>
</dbReference>
<feature type="domain" description="VWFA" evidence="4">
    <location>
        <begin position="95"/>
        <end position="201"/>
    </location>
</feature>
<dbReference type="SUPFAM" id="SSF48452">
    <property type="entry name" value="TPR-like"/>
    <property type="match status" value="1"/>
</dbReference>
<evidence type="ECO:0000313" key="5">
    <source>
        <dbReference type="EMBL" id="GGM02686.1"/>
    </source>
</evidence>
<gene>
    <name evidence="5" type="ORF">GCM10009425_12540</name>
</gene>
<dbReference type="Proteomes" id="UP000616499">
    <property type="component" value="Unassembled WGS sequence"/>
</dbReference>
<feature type="region of interest" description="Disordered" evidence="2">
    <location>
        <begin position="457"/>
        <end position="558"/>
    </location>
</feature>
<reference evidence="6" key="1">
    <citation type="journal article" date="2019" name="Int. J. Syst. Evol. Microbiol.">
        <title>The Global Catalogue of Microorganisms (GCM) 10K type strain sequencing project: providing services to taxonomists for standard genome sequencing and annotation.</title>
        <authorList>
            <consortium name="The Broad Institute Genomics Platform"/>
            <consortium name="The Broad Institute Genome Sequencing Center for Infectious Disease"/>
            <person name="Wu L."/>
            <person name="Ma J."/>
        </authorList>
    </citation>
    <scope>NUCLEOTIDE SEQUENCE [LARGE SCALE GENOMIC DNA]</scope>
    <source>
        <strain evidence="6">JCM 13501</strain>
    </source>
</reference>
<name>A0ABQ2GLU4_9PSED</name>
<feature type="transmembrane region" description="Helical" evidence="3">
    <location>
        <begin position="12"/>
        <end position="29"/>
    </location>
</feature>
<dbReference type="EMBL" id="BMNW01000002">
    <property type="protein sequence ID" value="GGM02686.1"/>
    <property type="molecule type" value="Genomic_DNA"/>
</dbReference>
<organism evidence="5 6">
    <name type="scientific">Pseudomonas asuensis</name>
    <dbReference type="NCBI Taxonomy" id="1825787"/>
    <lineage>
        <taxon>Bacteria</taxon>
        <taxon>Pseudomonadati</taxon>
        <taxon>Pseudomonadota</taxon>
        <taxon>Gammaproteobacteria</taxon>
        <taxon>Pseudomonadales</taxon>
        <taxon>Pseudomonadaceae</taxon>
        <taxon>Pseudomonas</taxon>
    </lineage>
</organism>
<dbReference type="PROSITE" id="PS50005">
    <property type="entry name" value="TPR"/>
    <property type="match status" value="1"/>
</dbReference>
<dbReference type="Pfam" id="PF13519">
    <property type="entry name" value="VWA_2"/>
    <property type="match status" value="1"/>
</dbReference>
<evidence type="ECO:0000256" key="1">
    <source>
        <dbReference type="PROSITE-ProRule" id="PRU00339"/>
    </source>
</evidence>
<dbReference type="InterPro" id="IPR019734">
    <property type="entry name" value="TPR_rpt"/>
</dbReference>
<dbReference type="SMART" id="SM00028">
    <property type="entry name" value="TPR"/>
    <property type="match status" value="1"/>
</dbReference>
<feature type="repeat" description="TPR" evidence="1">
    <location>
        <begin position="404"/>
        <end position="437"/>
    </location>
</feature>
<evidence type="ECO:0000256" key="2">
    <source>
        <dbReference type="SAM" id="MobiDB-lite"/>
    </source>
</evidence>
<keyword evidence="1" id="KW-0802">TPR repeat</keyword>
<dbReference type="InterPro" id="IPR011990">
    <property type="entry name" value="TPR-like_helical_dom_sf"/>
</dbReference>
<feature type="compositionally biased region" description="Basic and acidic residues" evidence="2">
    <location>
        <begin position="488"/>
        <end position="503"/>
    </location>
</feature>
<dbReference type="Gene3D" id="3.40.50.410">
    <property type="entry name" value="von Willebrand factor, type A domain"/>
    <property type="match status" value="1"/>
</dbReference>
<proteinExistence type="predicted"/>
<evidence type="ECO:0000259" key="4">
    <source>
        <dbReference type="Pfam" id="PF13519"/>
    </source>
</evidence>